<evidence type="ECO:0000313" key="2">
    <source>
        <dbReference type="EMBL" id="MBB5916028.1"/>
    </source>
</evidence>
<dbReference type="Gene3D" id="1.10.630.10">
    <property type="entry name" value="Cytochrome P450"/>
    <property type="match status" value="1"/>
</dbReference>
<dbReference type="InterPro" id="IPR050121">
    <property type="entry name" value="Cytochrome_P450_monoxygenase"/>
</dbReference>
<sequence>MTQGHKVFGVRAAAILADLGLAAVTSGVIARRRRTMGLLERLQADRRAVTRMRQLRREYGRGPIELVLPGRRVVVLLDPADVGTVLRDAPEPFHPANREKFAALRQFQPHGVLISDEPIRDQRRAANETVLDTSSALHRLAEPFTRIIGDEAQGMAESALRRGHVDAAEFTVAWWRLVRRLVLGVQARDDDAVTDDLWRLRSAANWSFLAPPRARLRERFFSRLYRYVEIAEPDSLAGALARTPAPGGVDPVGQIPHWLFAFDAAGIAVSRALAVLATHPEHHARAVADAADPDVPGLRNYLRACVLESVRLWPTTPAILRDTTEPTTWGDEGSRFTIDGGAALLIAVPAFHRDPDLPFADAFTPDIWLDGTAEKYPQLVPFGDGPAGCPGRNLVLFTTSTLLAHLVTAMEFRLNSHPRPAPDAPLPLTFNNFGLDFAVAPAPARIP</sequence>
<reference evidence="2 3" key="1">
    <citation type="submission" date="2020-08" db="EMBL/GenBank/DDBJ databases">
        <title>Sequencing the genomes of 1000 actinobacteria strains.</title>
        <authorList>
            <person name="Klenk H.-P."/>
        </authorList>
    </citation>
    <scope>NUCLEOTIDE SEQUENCE [LARGE SCALE GENOMIC DNA]</scope>
    <source>
        <strain evidence="2 3">DSM 43582</strain>
    </source>
</reference>
<dbReference type="GO" id="GO:0004497">
    <property type="term" value="F:monooxygenase activity"/>
    <property type="evidence" value="ECO:0007669"/>
    <property type="project" value="InterPro"/>
</dbReference>
<proteinExistence type="inferred from homology"/>
<protein>
    <submittedName>
        <fullName evidence="2">Cytochrome P450</fullName>
    </submittedName>
</protein>
<dbReference type="AlphaFoldDB" id="A0A7W9PIB1"/>
<dbReference type="GO" id="GO:0016705">
    <property type="term" value="F:oxidoreductase activity, acting on paired donors, with incorporation or reduction of molecular oxygen"/>
    <property type="evidence" value="ECO:0007669"/>
    <property type="project" value="InterPro"/>
</dbReference>
<dbReference type="GO" id="GO:0005506">
    <property type="term" value="F:iron ion binding"/>
    <property type="evidence" value="ECO:0007669"/>
    <property type="project" value="InterPro"/>
</dbReference>
<comment type="similarity">
    <text evidence="1">Belongs to the cytochrome P450 family.</text>
</comment>
<dbReference type="PANTHER" id="PTHR24305">
    <property type="entry name" value="CYTOCHROME P450"/>
    <property type="match status" value="1"/>
</dbReference>
<evidence type="ECO:0000313" key="3">
    <source>
        <dbReference type="Proteomes" id="UP000540412"/>
    </source>
</evidence>
<keyword evidence="3" id="KW-1185">Reference proteome</keyword>
<gene>
    <name evidence="2" type="ORF">BJY24_004940</name>
</gene>
<dbReference type="Proteomes" id="UP000540412">
    <property type="component" value="Unassembled WGS sequence"/>
</dbReference>
<comment type="caution">
    <text evidence="2">The sequence shown here is derived from an EMBL/GenBank/DDBJ whole genome shotgun (WGS) entry which is preliminary data.</text>
</comment>
<dbReference type="SUPFAM" id="SSF48264">
    <property type="entry name" value="Cytochrome P450"/>
    <property type="match status" value="1"/>
</dbReference>
<dbReference type="InterPro" id="IPR001128">
    <property type="entry name" value="Cyt_P450"/>
</dbReference>
<name>A0A7W9PIB1_9NOCA</name>
<dbReference type="InterPro" id="IPR036396">
    <property type="entry name" value="Cyt_P450_sf"/>
</dbReference>
<evidence type="ECO:0000256" key="1">
    <source>
        <dbReference type="ARBA" id="ARBA00010617"/>
    </source>
</evidence>
<dbReference type="Pfam" id="PF00067">
    <property type="entry name" value="p450"/>
    <property type="match status" value="1"/>
</dbReference>
<dbReference type="GO" id="GO:0020037">
    <property type="term" value="F:heme binding"/>
    <property type="evidence" value="ECO:0007669"/>
    <property type="project" value="InterPro"/>
</dbReference>
<dbReference type="PANTHER" id="PTHR24305:SF166">
    <property type="entry name" value="CYTOCHROME P450 12A4, MITOCHONDRIAL-RELATED"/>
    <property type="match status" value="1"/>
</dbReference>
<dbReference type="EMBL" id="JACHIT010000002">
    <property type="protein sequence ID" value="MBB5916028.1"/>
    <property type="molecule type" value="Genomic_DNA"/>
</dbReference>
<accession>A0A7W9PIB1</accession>
<dbReference type="RefSeq" id="WP_040748628.1">
    <property type="nucleotide sequence ID" value="NZ_JACHIT010000002.1"/>
</dbReference>
<organism evidence="2 3">
    <name type="scientific">Nocardia transvalensis</name>
    <dbReference type="NCBI Taxonomy" id="37333"/>
    <lineage>
        <taxon>Bacteria</taxon>
        <taxon>Bacillati</taxon>
        <taxon>Actinomycetota</taxon>
        <taxon>Actinomycetes</taxon>
        <taxon>Mycobacteriales</taxon>
        <taxon>Nocardiaceae</taxon>
        <taxon>Nocardia</taxon>
    </lineage>
</organism>